<protein>
    <submittedName>
        <fullName evidence="2">Mitochondrial enolase superfamily member 1</fullName>
    </submittedName>
</protein>
<evidence type="ECO:0000313" key="2">
    <source>
        <dbReference type="EMBL" id="GAB0178539.1"/>
    </source>
</evidence>
<keyword evidence="3" id="KW-1185">Reference proteome</keyword>
<dbReference type="PANTHER" id="PTHR33395:SF22">
    <property type="entry name" value="REVERSE TRANSCRIPTASE DOMAIN-CONTAINING PROTEIN"/>
    <property type="match status" value="1"/>
</dbReference>
<accession>A0ABC9W0V7</accession>
<proteinExistence type="predicted"/>
<organism evidence="2 3">
    <name type="scientific">Grus japonensis</name>
    <name type="common">Japanese crane</name>
    <name type="synonym">Red-crowned crane</name>
    <dbReference type="NCBI Taxonomy" id="30415"/>
    <lineage>
        <taxon>Eukaryota</taxon>
        <taxon>Metazoa</taxon>
        <taxon>Chordata</taxon>
        <taxon>Craniata</taxon>
        <taxon>Vertebrata</taxon>
        <taxon>Euteleostomi</taxon>
        <taxon>Archelosauria</taxon>
        <taxon>Archosauria</taxon>
        <taxon>Dinosauria</taxon>
        <taxon>Saurischia</taxon>
        <taxon>Theropoda</taxon>
        <taxon>Coelurosauria</taxon>
        <taxon>Aves</taxon>
        <taxon>Neognathae</taxon>
        <taxon>Neoaves</taxon>
        <taxon>Gruiformes</taxon>
        <taxon>Gruidae</taxon>
        <taxon>Grus</taxon>
    </lineage>
</organism>
<name>A0ABC9W0V7_GRUJA</name>
<dbReference type="PANTHER" id="PTHR33395">
    <property type="entry name" value="TRANSCRIPTASE, PUTATIVE-RELATED-RELATED"/>
    <property type="match status" value="1"/>
</dbReference>
<gene>
    <name evidence="2" type="ORF">GRJ2_000319200</name>
</gene>
<evidence type="ECO:0000256" key="1">
    <source>
        <dbReference type="SAM" id="MobiDB-lite"/>
    </source>
</evidence>
<sequence length="132" mass="14854">MKTGDLVTQDTEKAEAFNATFAPAFTSKSDLQESQRPGRKAGARKTDTGWQRIWPRNAQANWTYVKPKVHPRTGEAPEDWTKADVTPILKEGKEKDPGNYRPVSLTSIPGKVMEQPMLETISKQTKDKKIIK</sequence>
<reference evidence="2 3" key="1">
    <citation type="submission" date="2024-06" db="EMBL/GenBank/DDBJ databases">
        <title>The draft genome of Grus japonensis, version 3.</title>
        <authorList>
            <person name="Nabeshima K."/>
            <person name="Suzuki S."/>
            <person name="Onuma M."/>
        </authorList>
    </citation>
    <scope>NUCLEOTIDE SEQUENCE [LARGE SCALE GENOMIC DNA]</scope>
    <source>
        <strain evidence="2 3">451A</strain>
    </source>
</reference>
<feature type="region of interest" description="Disordered" evidence="1">
    <location>
        <begin position="27"/>
        <end position="49"/>
    </location>
</feature>
<evidence type="ECO:0000313" key="3">
    <source>
        <dbReference type="Proteomes" id="UP001623348"/>
    </source>
</evidence>
<dbReference type="Proteomes" id="UP001623348">
    <property type="component" value="Unassembled WGS sequence"/>
</dbReference>
<dbReference type="EMBL" id="BAAFJT010000001">
    <property type="protein sequence ID" value="GAB0178539.1"/>
    <property type="molecule type" value="Genomic_DNA"/>
</dbReference>
<dbReference type="AlphaFoldDB" id="A0ABC9W0V7"/>
<comment type="caution">
    <text evidence="2">The sequence shown here is derived from an EMBL/GenBank/DDBJ whole genome shotgun (WGS) entry which is preliminary data.</text>
</comment>